<keyword evidence="5" id="KW-0460">Magnesium</keyword>
<dbReference type="FunFam" id="1.10.150.240:FF:000001">
    <property type="entry name" value="Haloacid dehalogenase-like hydrolase domain"/>
    <property type="match status" value="1"/>
</dbReference>
<dbReference type="Gene3D" id="1.10.150.240">
    <property type="entry name" value="Putative phosphatase, domain 2"/>
    <property type="match status" value="1"/>
</dbReference>
<dbReference type="InterPro" id="IPR023198">
    <property type="entry name" value="PGP-like_dom2"/>
</dbReference>
<evidence type="ECO:0000313" key="10">
    <source>
        <dbReference type="Proteomes" id="UP001209878"/>
    </source>
</evidence>
<dbReference type="InterPro" id="IPR036412">
    <property type="entry name" value="HAD-like_sf"/>
</dbReference>
<dbReference type="InterPro" id="IPR023214">
    <property type="entry name" value="HAD_sf"/>
</dbReference>
<evidence type="ECO:0000256" key="5">
    <source>
        <dbReference type="ARBA" id="ARBA00022842"/>
    </source>
</evidence>
<evidence type="ECO:0000256" key="4">
    <source>
        <dbReference type="ARBA" id="ARBA00022801"/>
    </source>
</evidence>
<dbReference type="Proteomes" id="UP001209878">
    <property type="component" value="Unassembled WGS sequence"/>
</dbReference>
<proteinExistence type="inferred from homology"/>
<name>A0AAD9L5Z9_RIDPI</name>
<dbReference type="NCBIfam" id="TIGR01509">
    <property type="entry name" value="HAD-SF-IA-v3"/>
    <property type="match status" value="1"/>
</dbReference>
<evidence type="ECO:0000256" key="6">
    <source>
        <dbReference type="ARBA" id="ARBA00052504"/>
    </source>
</evidence>
<comment type="similarity">
    <text evidence="2">Belongs to the HAD-like hydrolase superfamily. CbbY/CbbZ/Gph/YieH family.</text>
</comment>
<dbReference type="PANTHER" id="PTHR18901">
    <property type="entry name" value="2-DEOXYGLUCOSE-6-PHOSPHATE PHOSPHATASE 2"/>
    <property type="match status" value="1"/>
</dbReference>
<evidence type="ECO:0000313" key="9">
    <source>
        <dbReference type="EMBL" id="KAK2183584.1"/>
    </source>
</evidence>
<dbReference type="InterPro" id="IPR006439">
    <property type="entry name" value="HAD-SF_hydro_IA"/>
</dbReference>
<keyword evidence="10" id="KW-1185">Reference proteome</keyword>
<evidence type="ECO:0000256" key="7">
    <source>
        <dbReference type="ARBA" id="ARBA00066578"/>
    </source>
</evidence>
<dbReference type="AlphaFoldDB" id="A0AAD9L5Z9"/>
<dbReference type="EC" id="3.1.3.96" evidence="7"/>
<evidence type="ECO:0000256" key="2">
    <source>
        <dbReference type="ARBA" id="ARBA00006171"/>
    </source>
</evidence>
<sequence length="202" mass="22479">MQKICGDHGKTFTWEVKTKQMGKKEAEAGGVLIEELQLPITVEEYVREVENQQRIIFPEAQLLPGAEKLVRHLHKHNIPICVATGSNKSSYEMKTSKHTQLFSLFQHAVFSSDDKEVKHGKPAPDCFLVAARRFPDHPPPDKVLVFEDAPNGAEGGLAAGMQVVWVPDKRADRSMLGNRVTLTLASLDEFQPEMFGLPAYGS</sequence>
<dbReference type="GO" id="GO:1990738">
    <property type="term" value="F:pseudouridine 5'-phosphatase activity"/>
    <property type="evidence" value="ECO:0007669"/>
    <property type="project" value="UniProtKB-EC"/>
</dbReference>
<dbReference type="EMBL" id="JAODUO010000305">
    <property type="protein sequence ID" value="KAK2183584.1"/>
    <property type="molecule type" value="Genomic_DNA"/>
</dbReference>
<accession>A0AAD9L5Z9</accession>
<evidence type="ECO:0000256" key="8">
    <source>
        <dbReference type="ARBA" id="ARBA00083904"/>
    </source>
</evidence>
<comment type="catalytic activity">
    <reaction evidence="6">
        <text>psi-UMP + H2O = pseudouridine + phosphate</text>
        <dbReference type="Rhea" id="RHEA:10944"/>
        <dbReference type="ChEBI" id="CHEBI:15377"/>
        <dbReference type="ChEBI" id="CHEBI:17802"/>
        <dbReference type="ChEBI" id="CHEBI:43474"/>
        <dbReference type="ChEBI" id="CHEBI:58380"/>
        <dbReference type="EC" id="3.1.3.96"/>
    </reaction>
</comment>
<keyword evidence="3" id="KW-0479">Metal-binding</keyword>
<dbReference type="Gene3D" id="3.40.50.1000">
    <property type="entry name" value="HAD superfamily/HAD-like"/>
    <property type="match status" value="1"/>
</dbReference>
<evidence type="ECO:0000256" key="1">
    <source>
        <dbReference type="ARBA" id="ARBA00001946"/>
    </source>
</evidence>
<organism evidence="9 10">
    <name type="scientific">Ridgeia piscesae</name>
    <name type="common">Tubeworm</name>
    <dbReference type="NCBI Taxonomy" id="27915"/>
    <lineage>
        <taxon>Eukaryota</taxon>
        <taxon>Metazoa</taxon>
        <taxon>Spiralia</taxon>
        <taxon>Lophotrochozoa</taxon>
        <taxon>Annelida</taxon>
        <taxon>Polychaeta</taxon>
        <taxon>Sedentaria</taxon>
        <taxon>Canalipalpata</taxon>
        <taxon>Sabellida</taxon>
        <taxon>Siboglinidae</taxon>
        <taxon>Ridgeia</taxon>
    </lineage>
</organism>
<comment type="cofactor">
    <cofactor evidence="1">
        <name>Mg(2+)</name>
        <dbReference type="ChEBI" id="CHEBI:18420"/>
    </cofactor>
</comment>
<dbReference type="FunFam" id="3.40.50.1000:FF:000055">
    <property type="entry name" value="Haloacid dehalogenase-like hydrolase family protein"/>
    <property type="match status" value="1"/>
</dbReference>
<protein>
    <recommendedName>
        <fullName evidence="7">pseudouridine 5'-phosphatase</fullName>
        <ecNumber evidence="7">3.1.3.96</ecNumber>
    </recommendedName>
    <alternativeName>
        <fullName evidence="8">Pseudouridine-5'-monophosphatase</fullName>
    </alternativeName>
</protein>
<dbReference type="GO" id="GO:0046872">
    <property type="term" value="F:metal ion binding"/>
    <property type="evidence" value="ECO:0007669"/>
    <property type="project" value="UniProtKB-KW"/>
</dbReference>
<comment type="caution">
    <text evidence="9">The sequence shown here is derived from an EMBL/GenBank/DDBJ whole genome shotgun (WGS) entry which is preliminary data.</text>
</comment>
<reference evidence="9" key="1">
    <citation type="journal article" date="2023" name="Mol. Biol. Evol.">
        <title>Third-Generation Sequencing Reveals the Adaptive Role of the Epigenome in Three Deep-Sea Polychaetes.</title>
        <authorList>
            <person name="Perez M."/>
            <person name="Aroh O."/>
            <person name="Sun Y."/>
            <person name="Lan Y."/>
            <person name="Juniper S.K."/>
            <person name="Young C.R."/>
            <person name="Angers B."/>
            <person name="Qian P.Y."/>
        </authorList>
    </citation>
    <scope>NUCLEOTIDE SEQUENCE</scope>
    <source>
        <strain evidence="9">R07B-5</strain>
    </source>
</reference>
<gene>
    <name evidence="9" type="ORF">NP493_304g06009</name>
</gene>
<keyword evidence="4" id="KW-0378">Hydrolase</keyword>
<dbReference type="SUPFAM" id="SSF56784">
    <property type="entry name" value="HAD-like"/>
    <property type="match status" value="1"/>
</dbReference>
<dbReference type="Pfam" id="PF00702">
    <property type="entry name" value="Hydrolase"/>
    <property type="match status" value="1"/>
</dbReference>
<dbReference type="PANTHER" id="PTHR18901:SF38">
    <property type="entry name" value="PSEUDOURIDINE-5'-PHOSPHATASE"/>
    <property type="match status" value="1"/>
</dbReference>
<evidence type="ECO:0000256" key="3">
    <source>
        <dbReference type="ARBA" id="ARBA00022723"/>
    </source>
</evidence>